<dbReference type="EMBL" id="MU006050">
    <property type="protein sequence ID" value="KAF2857322.1"/>
    <property type="molecule type" value="Genomic_DNA"/>
</dbReference>
<evidence type="ECO:0000313" key="10">
    <source>
        <dbReference type="EMBL" id="KAF2857322.1"/>
    </source>
</evidence>
<dbReference type="GO" id="GO:0000340">
    <property type="term" value="F:RNA 7-methylguanosine cap binding"/>
    <property type="evidence" value="ECO:0007669"/>
    <property type="project" value="TreeGrafter"/>
</dbReference>
<proteinExistence type="inferred from homology"/>
<dbReference type="GO" id="GO:0006417">
    <property type="term" value="P:regulation of translation"/>
    <property type="evidence" value="ECO:0007669"/>
    <property type="project" value="UniProtKB-KW"/>
</dbReference>
<evidence type="ECO:0000256" key="7">
    <source>
        <dbReference type="ARBA" id="ARBA00062860"/>
    </source>
</evidence>
<dbReference type="InterPro" id="IPR001040">
    <property type="entry name" value="TIF_eIF_4E"/>
</dbReference>
<comment type="function">
    <text evidence="1">Recognizes and binds the 7-methylguanosine-containing mRNA cap during an early step in the initiation of protein synthesis and facilitates ribosome binding by inducing the unwinding of the mRNAs secondary structures.</text>
</comment>
<keyword evidence="11" id="KW-1185">Reference proteome</keyword>
<evidence type="ECO:0000256" key="2">
    <source>
        <dbReference type="ARBA" id="ARBA00009860"/>
    </source>
</evidence>
<gene>
    <name evidence="10" type="ORF">K470DRAFT_260932</name>
</gene>
<feature type="region of interest" description="Disordered" evidence="9">
    <location>
        <begin position="182"/>
        <end position="209"/>
    </location>
</feature>
<comment type="similarity">
    <text evidence="2 8">Belongs to the eukaryotic initiation factor 4E family.</text>
</comment>
<dbReference type="InterPro" id="IPR019770">
    <property type="entry name" value="TIF_eIF_4E_CS"/>
</dbReference>
<organism evidence="10 11">
    <name type="scientific">Piedraia hortae CBS 480.64</name>
    <dbReference type="NCBI Taxonomy" id="1314780"/>
    <lineage>
        <taxon>Eukaryota</taxon>
        <taxon>Fungi</taxon>
        <taxon>Dikarya</taxon>
        <taxon>Ascomycota</taxon>
        <taxon>Pezizomycotina</taxon>
        <taxon>Dothideomycetes</taxon>
        <taxon>Dothideomycetidae</taxon>
        <taxon>Capnodiales</taxon>
        <taxon>Piedraiaceae</taxon>
        <taxon>Piedraia</taxon>
    </lineage>
</organism>
<evidence type="ECO:0000256" key="5">
    <source>
        <dbReference type="ARBA" id="ARBA00022884"/>
    </source>
</evidence>
<sequence>MVTVFDDPANFNVKHQLQHTWTLWFTKPPQAGKSEWGDLLKEVISFDSVEEFWGVWNNITLASDLAQKSDYHLFKKGVRPEWEDPQNKNGGRWSYTFRTCKPSDDIWLNVVLAAIGEQLEDEHDNEVMGVVINIRKAFWRVGLWTRTNGSRKKGKEGDTSGEDGEARLKKIGKRFKDALQLPPGEGIEFSSHSDAAHSGSTRAKTKLTL</sequence>
<dbReference type="GO" id="GO:0016281">
    <property type="term" value="C:eukaryotic translation initiation factor 4F complex"/>
    <property type="evidence" value="ECO:0007669"/>
    <property type="project" value="TreeGrafter"/>
</dbReference>
<evidence type="ECO:0000256" key="9">
    <source>
        <dbReference type="SAM" id="MobiDB-lite"/>
    </source>
</evidence>
<feature type="compositionally biased region" description="Polar residues" evidence="9">
    <location>
        <begin position="190"/>
        <end position="209"/>
    </location>
</feature>
<accession>A0A6A7BQB4</accession>
<evidence type="ECO:0000256" key="8">
    <source>
        <dbReference type="RuleBase" id="RU004374"/>
    </source>
</evidence>
<dbReference type="InterPro" id="IPR023398">
    <property type="entry name" value="TIF_eIF4e-like"/>
</dbReference>
<keyword evidence="4" id="KW-0810">Translation regulation</keyword>
<dbReference type="Proteomes" id="UP000799421">
    <property type="component" value="Unassembled WGS sequence"/>
</dbReference>
<evidence type="ECO:0000313" key="11">
    <source>
        <dbReference type="Proteomes" id="UP000799421"/>
    </source>
</evidence>
<dbReference type="PROSITE" id="PS00813">
    <property type="entry name" value="IF4E"/>
    <property type="match status" value="1"/>
</dbReference>
<keyword evidence="5 8" id="KW-0694">RNA-binding</keyword>
<evidence type="ECO:0000256" key="6">
    <source>
        <dbReference type="ARBA" id="ARBA00022917"/>
    </source>
</evidence>
<name>A0A6A7BQB4_9PEZI</name>
<dbReference type="GO" id="GO:0003743">
    <property type="term" value="F:translation initiation factor activity"/>
    <property type="evidence" value="ECO:0007669"/>
    <property type="project" value="UniProtKB-KW"/>
</dbReference>
<comment type="subunit">
    <text evidence="7">eIF4F is a multi-subunit complex, the composition of which varies with external and internal environmental conditions. It is composed of at least eIF4A, eIF4E and eIF4G. eIF4E is also known to interact with other partners.</text>
</comment>
<evidence type="ECO:0000256" key="4">
    <source>
        <dbReference type="ARBA" id="ARBA00022845"/>
    </source>
</evidence>
<dbReference type="Gene3D" id="3.30.760.10">
    <property type="entry name" value="RNA Cap, Translation Initiation Factor Eif4e"/>
    <property type="match status" value="1"/>
</dbReference>
<dbReference type="PANTHER" id="PTHR11960:SF8">
    <property type="entry name" value="EUKARYOTIC TRANSLATION INITIATION FACTOR 4E1-RELATED"/>
    <property type="match status" value="1"/>
</dbReference>
<evidence type="ECO:0000256" key="1">
    <source>
        <dbReference type="ARBA" id="ARBA00003021"/>
    </source>
</evidence>
<dbReference type="SUPFAM" id="SSF55418">
    <property type="entry name" value="eIF4e-like"/>
    <property type="match status" value="1"/>
</dbReference>
<dbReference type="Pfam" id="PF01652">
    <property type="entry name" value="IF4E"/>
    <property type="match status" value="1"/>
</dbReference>
<protein>
    <submittedName>
        <fullName evidence="10">Eukaryotic translation initiation factor 4E</fullName>
    </submittedName>
</protein>
<keyword evidence="6 8" id="KW-0648">Protein biosynthesis</keyword>
<reference evidence="10" key="1">
    <citation type="journal article" date="2020" name="Stud. Mycol.">
        <title>101 Dothideomycetes genomes: a test case for predicting lifestyles and emergence of pathogens.</title>
        <authorList>
            <person name="Haridas S."/>
            <person name="Albert R."/>
            <person name="Binder M."/>
            <person name="Bloem J."/>
            <person name="Labutti K."/>
            <person name="Salamov A."/>
            <person name="Andreopoulos B."/>
            <person name="Baker S."/>
            <person name="Barry K."/>
            <person name="Bills G."/>
            <person name="Bluhm B."/>
            <person name="Cannon C."/>
            <person name="Castanera R."/>
            <person name="Culley D."/>
            <person name="Daum C."/>
            <person name="Ezra D."/>
            <person name="Gonzalez J."/>
            <person name="Henrissat B."/>
            <person name="Kuo A."/>
            <person name="Liang C."/>
            <person name="Lipzen A."/>
            <person name="Lutzoni F."/>
            <person name="Magnuson J."/>
            <person name="Mondo S."/>
            <person name="Nolan M."/>
            <person name="Ohm R."/>
            <person name="Pangilinan J."/>
            <person name="Park H.-J."/>
            <person name="Ramirez L."/>
            <person name="Alfaro M."/>
            <person name="Sun H."/>
            <person name="Tritt A."/>
            <person name="Yoshinaga Y."/>
            <person name="Zwiers L.-H."/>
            <person name="Turgeon B."/>
            <person name="Goodwin S."/>
            <person name="Spatafora J."/>
            <person name="Crous P."/>
            <person name="Grigoriev I."/>
        </authorList>
    </citation>
    <scope>NUCLEOTIDE SEQUENCE</scope>
    <source>
        <strain evidence="10">CBS 480.64</strain>
    </source>
</reference>
<evidence type="ECO:0000256" key="3">
    <source>
        <dbReference type="ARBA" id="ARBA00022540"/>
    </source>
</evidence>
<dbReference type="FunFam" id="3.30.760.10:FF:000004">
    <property type="entry name" value="Eukaryotic translation initiation factor 4E-1"/>
    <property type="match status" value="1"/>
</dbReference>
<dbReference type="AlphaFoldDB" id="A0A6A7BQB4"/>
<keyword evidence="3 8" id="KW-0396">Initiation factor</keyword>
<dbReference type="PANTHER" id="PTHR11960">
    <property type="entry name" value="EUKARYOTIC TRANSLATION INITIATION FACTOR 4E RELATED"/>
    <property type="match status" value="1"/>
</dbReference>
<dbReference type="OrthoDB" id="590761at2759"/>